<organism evidence="7 8">
    <name type="scientific">Ricinus communis</name>
    <name type="common">Castor bean</name>
    <dbReference type="NCBI Taxonomy" id="3988"/>
    <lineage>
        <taxon>Eukaryota</taxon>
        <taxon>Viridiplantae</taxon>
        <taxon>Streptophyta</taxon>
        <taxon>Embryophyta</taxon>
        <taxon>Tracheophyta</taxon>
        <taxon>Spermatophyta</taxon>
        <taxon>Magnoliopsida</taxon>
        <taxon>eudicotyledons</taxon>
        <taxon>Gunneridae</taxon>
        <taxon>Pentapetalae</taxon>
        <taxon>rosids</taxon>
        <taxon>fabids</taxon>
        <taxon>Malpighiales</taxon>
        <taxon>Euphorbiaceae</taxon>
        <taxon>Acalyphoideae</taxon>
        <taxon>Acalypheae</taxon>
        <taxon>Ricinus</taxon>
    </lineage>
</organism>
<keyword evidence="8" id="KW-1185">Reference proteome</keyword>
<feature type="coiled-coil region" evidence="5">
    <location>
        <begin position="132"/>
        <end position="230"/>
    </location>
</feature>
<evidence type="ECO:0000313" key="7">
    <source>
        <dbReference type="EMBL" id="EEF41239.1"/>
    </source>
</evidence>
<dbReference type="InParanoid" id="B9S519"/>
<dbReference type="PANTHER" id="PTHR31422">
    <property type="entry name" value="BNAANNG28530D PROTEIN"/>
    <property type="match status" value="1"/>
</dbReference>
<dbReference type="GO" id="GO:0080115">
    <property type="term" value="F:myosin XI tail binding"/>
    <property type="evidence" value="ECO:0007669"/>
    <property type="project" value="UniProtKB-ARBA"/>
</dbReference>
<keyword evidence="4" id="KW-0472">Membrane</keyword>
<dbReference type="STRING" id="3988.B9S519"/>
<dbReference type="eggNOG" id="ENOG502QVIB">
    <property type="taxonomic scope" value="Eukaryota"/>
</dbReference>
<accession>B9S519</accession>
<evidence type="ECO:0000256" key="4">
    <source>
        <dbReference type="ARBA" id="ARBA00023136"/>
    </source>
</evidence>
<comment type="subcellular location">
    <subcellularLocation>
        <location evidence="1">Membrane</location>
    </subcellularLocation>
</comment>
<keyword evidence="2" id="KW-0812">Transmembrane</keyword>
<gene>
    <name evidence="7" type="ORF">RCOM_1719990</name>
</gene>
<feature type="domain" description="GTD-binding" evidence="6">
    <location>
        <begin position="130"/>
        <end position="228"/>
    </location>
</feature>
<keyword evidence="3" id="KW-1133">Transmembrane helix</keyword>
<protein>
    <recommendedName>
        <fullName evidence="6">GTD-binding domain-containing protein</fullName>
    </recommendedName>
</protein>
<reference evidence="8" key="1">
    <citation type="journal article" date="2010" name="Nat. Biotechnol.">
        <title>Draft genome sequence of the oilseed species Ricinus communis.</title>
        <authorList>
            <person name="Chan A.P."/>
            <person name="Crabtree J."/>
            <person name="Zhao Q."/>
            <person name="Lorenzi H."/>
            <person name="Orvis J."/>
            <person name="Puiu D."/>
            <person name="Melake-Berhan A."/>
            <person name="Jones K.M."/>
            <person name="Redman J."/>
            <person name="Chen G."/>
            <person name="Cahoon E.B."/>
            <person name="Gedil M."/>
            <person name="Stanke M."/>
            <person name="Haas B.J."/>
            <person name="Wortman J.R."/>
            <person name="Fraser-Liggett C.M."/>
            <person name="Ravel J."/>
            <person name="Rabinowicz P.D."/>
        </authorList>
    </citation>
    <scope>NUCLEOTIDE SEQUENCE [LARGE SCALE GENOMIC DNA]</scope>
    <source>
        <strain evidence="8">cv. Hale</strain>
    </source>
</reference>
<dbReference type="InterPro" id="IPR007656">
    <property type="entry name" value="GTD-bd"/>
</dbReference>
<keyword evidence="5" id="KW-0175">Coiled coil</keyword>
<dbReference type="PANTHER" id="PTHR31422:SF44">
    <property type="entry name" value="GTD-BINDING DOMAIN-CONTAINING PROTEIN"/>
    <property type="match status" value="1"/>
</dbReference>
<evidence type="ECO:0000256" key="1">
    <source>
        <dbReference type="ARBA" id="ARBA00004370"/>
    </source>
</evidence>
<evidence type="ECO:0000259" key="6">
    <source>
        <dbReference type="PROSITE" id="PS51775"/>
    </source>
</evidence>
<evidence type="ECO:0000313" key="8">
    <source>
        <dbReference type="Proteomes" id="UP000008311"/>
    </source>
</evidence>
<name>B9S519_RICCO</name>
<dbReference type="PROSITE" id="PS51775">
    <property type="entry name" value="GTD_BINDING"/>
    <property type="match status" value="1"/>
</dbReference>
<dbReference type="EMBL" id="EQ973868">
    <property type="protein sequence ID" value="EEF41239.1"/>
    <property type="molecule type" value="Genomic_DNA"/>
</dbReference>
<sequence length="535" mass="60065">MWVFRFKVLEVIGKVIVNQKQKSGIRRRRRVALGYGNLSSALSSTSASTHLAGIGVPHPLHDSSGVRSEFSENLDPGSSIEDSFLGDQNAPNSTDFIESMRHSFDFGGSSVEKFSSNTEDKLCSVGNDANVIRVLKQALEEEKAAHAALYQELEKERAAAATAADEALAMILRLQEDKASIEMEARQYHRLIEEKFVYDEEEMKILKEILVRREKEIHFLEKELDAYEQMNFLGNEQAGVNSIYEINDTEGESSLSVDSNVNPPPVPQQIENRKFVSEKRVETIGKQPSNYEHNHTLAFEKEMITEDLASDLSTSQELVQKTVSVAGKEESERDICMISPAMKAPRNCGAIEGKLEKDGEHQNQAGCNIMLDSESTVYDVHVVDDTAIVQSSKLLINCPTVSTAEIEPIVRGSSFHMHSKSLVLGNSLCKNFNIDSQRHSPSPLDGERLKIDSEVEWLRERLRIVQEEKEKLTFSAEHGERVNAQLKLVEDVVSQLREIQQLREPLRHASLPPTSSKVCYWSSLMLFVVFSPLLF</sequence>
<dbReference type="Pfam" id="PF04576">
    <property type="entry name" value="Zein-binding"/>
    <property type="match status" value="1"/>
</dbReference>
<evidence type="ECO:0000256" key="5">
    <source>
        <dbReference type="SAM" id="Coils"/>
    </source>
</evidence>
<evidence type="ECO:0000256" key="2">
    <source>
        <dbReference type="ARBA" id="ARBA00022692"/>
    </source>
</evidence>
<evidence type="ECO:0000256" key="3">
    <source>
        <dbReference type="ARBA" id="ARBA00022989"/>
    </source>
</evidence>
<dbReference type="Proteomes" id="UP000008311">
    <property type="component" value="Unassembled WGS sequence"/>
</dbReference>
<proteinExistence type="predicted"/>
<dbReference type="AlphaFoldDB" id="B9S519"/>
<dbReference type="GO" id="GO:0016020">
    <property type="term" value="C:membrane"/>
    <property type="evidence" value="ECO:0007669"/>
    <property type="project" value="UniProtKB-SubCell"/>
</dbReference>